<feature type="compositionally biased region" description="Basic residues" evidence="1">
    <location>
        <begin position="61"/>
        <end position="71"/>
    </location>
</feature>
<protein>
    <submittedName>
        <fullName evidence="2">Uncharacterized protein</fullName>
    </submittedName>
</protein>
<dbReference type="EMBL" id="JBDJPC010000008">
    <property type="protein sequence ID" value="KAL1492351.1"/>
    <property type="molecule type" value="Genomic_DNA"/>
</dbReference>
<evidence type="ECO:0000313" key="3">
    <source>
        <dbReference type="Proteomes" id="UP001566132"/>
    </source>
</evidence>
<name>A0ABD1ECH7_HYPHA</name>
<dbReference type="Proteomes" id="UP001566132">
    <property type="component" value="Unassembled WGS sequence"/>
</dbReference>
<dbReference type="AlphaFoldDB" id="A0ABD1ECH7"/>
<organism evidence="2 3">
    <name type="scientific">Hypothenemus hampei</name>
    <name type="common">Coffee berry borer</name>
    <dbReference type="NCBI Taxonomy" id="57062"/>
    <lineage>
        <taxon>Eukaryota</taxon>
        <taxon>Metazoa</taxon>
        <taxon>Ecdysozoa</taxon>
        <taxon>Arthropoda</taxon>
        <taxon>Hexapoda</taxon>
        <taxon>Insecta</taxon>
        <taxon>Pterygota</taxon>
        <taxon>Neoptera</taxon>
        <taxon>Endopterygota</taxon>
        <taxon>Coleoptera</taxon>
        <taxon>Polyphaga</taxon>
        <taxon>Cucujiformia</taxon>
        <taxon>Curculionidae</taxon>
        <taxon>Scolytinae</taxon>
        <taxon>Hypothenemus</taxon>
    </lineage>
</organism>
<accession>A0ABD1ECH7</accession>
<keyword evidence="3" id="KW-1185">Reference proteome</keyword>
<reference evidence="2 3" key="1">
    <citation type="submission" date="2024-05" db="EMBL/GenBank/DDBJ databases">
        <title>Genetic variation in Jamaican populations of the coffee berry borer (Hypothenemus hampei).</title>
        <authorList>
            <person name="Errbii M."/>
            <person name="Myrie A."/>
        </authorList>
    </citation>
    <scope>NUCLEOTIDE SEQUENCE [LARGE SCALE GENOMIC DNA]</scope>
    <source>
        <strain evidence="2">JA-Hopewell-2020-01-JO</strain>
        <tissue evidence="2">Whole body</tissue>
    </source>
</reference>
<feature type="region of interest" description="Disordered" evidence="1">
    <location>
        <begin position="16"/>
        <end position="71"/>
    </location>
</feature>
<sequence length="71" mass="7867">MQISSVLHLIQIEILGNPNNQSGSSDESDLDEPAQFQYSGSESEYLPSESDIVPSESISNKSRKRLRNEAN</sequence>
<evidence type="ECO:0000313" key="2">
    <source>
        <dbReference type="EMBL" id="KAL1492351.1"/>
    </source>
</evidence>
<gene>
    <name evidence="2" type="ORF">ABEB36_010611</name>
</gene>
<evidence type="ECO:0000256" key="1">
    <source>
        <dbReference type="SAM" id="MobiDB-lite"/>
    </source>
</evidence>
<proteinExistence type="predicted"/>
<comment type="caution">
    <text evidence="2">The sequence shown here is derived from an EMBL/GenBank/DDBJ whole genome shotgun (WGS) entry which is preliminary data.</text>
</comment>